<dbReference type="Pfam" id="PF02469">
    <property type="entry name" value="Fasciclin"/>
    <property type="match status" value="2"/>
</dbReference>
<dbReference type="GO" id="GO:0005615">
    <property type="term" value="C:extracellular space"/>
    <property type="evidence" value="ECO:0007669"/>
    <property type="project" value="TreeGrafter"/>
</dbReference>
<organism evidence="2 3">
    <name type="scientific">Persicitalea jodogahamensis</name>
    <dbReference type="NCBI Taxonomy" id="402147"/>
    <lineage>
        <taxon>Bacteria</taxon>
        <taxon>Pseudomonadati</taxon>
        <taxon>Bacteroidota</taxon>
        <taxon>Cytophagia</taxon>
        <taxon>Cytophagales</taxon>
        <taxon>Spirosomataceae</taxon>
        <taxon>Persicitalea</taxon>
    </lineage>
</organism>
<evidence type="ECO:0000313" key="3">
    <source>
        <dbReference type="Proteomes" id="UP000598271"/>
    </source>
</evidence>
<dbReference type="InterPro" id="IPR050904">
    <property type="entry name" value="Adhesion/Biosynth-related"/>
</dbReference>
<dbReference type="SMART" id="SM00554">
    <property type="entry name" value="FAS1"/>
    <property type="match status" value="2"/>
</dbReference>
<protein>
    <recommendedName>
        <fullName evidence="1">FAS1 domain-containing protein</fullName>
    </recommendedName>
</protein>
<name>A0A8J3D8N3_9BACT</name>
<sequence length="317" mass="33349">MKKMSVFGTMWVKLVMVGLLFGLVTACKDKDKNRVKPMTIADVIAGDGDFTILAAAIRHADLSDALRSSSLTLLAPNDAAFRASGFADVAAVTARPAGEVRDLLKYHILSTSQSQAEIANAKTVANLAEKPAYVTVNGAGEVLINGVRIITPDRKADNGTIHVVERVLQPISRNLVEELKVHSDLSFALAAAERAAEANSTLRNIFTTSSSQYTFLAPNNQAFIDLGFPSPGSLSAASPSVLADILLYNIVPGRLLANNFATGTLATAAANKSIKVDTSNGIKITGNGNGGKVTNVGQTNILATNGVIHVTDRVLRP</sequence>
<proteinExistence type="predicted"/>
<dbReference type="EMBL" id="BMXF01000003">
    <property type="protein sequence ID" value="GHB76764.1"/>
    <property type="molecule type" value="Genomic_DNA"/>
</dbReference>
<dbReference type="RefSeq" id="WP_189565660.1">
    <property type="nucleotide sequence ID" value="NZ_BMXF01000003.1"/>
</dbReference>
<feature type="domain" description="FAS1" evidence="1">
    <location>
        <begin position="172"/>
        <end position="315"/>
    </location>
</feature>
<dbReference type="PANTHER" id="PTHR10900">
    <property type="entry name" value="PERIOSTIN-RELATED"/>
    <property type="match status" value="1"/>
</dbReference>
<accession>A0A8J3D8N3</accession>
<feature type="domain" description="FAS1" evidence="1">
    <location>
        <begin position="37"/>
        <end position="168"/>
    </location>
</feature>
<dbReference type="Gene3D" id="2.30.180.10">
    <property type="entry name" value="FAS1 domain"/>
    <property type="match status" value="2"/>
</dbReference>
<dbReference type="InterPro" id="IPR036378">
    <property type="entry name" value="FAS1_dom_sf"/>
</dbReference>
<comment type="caution">
    <text evidence="2">The sequence shown here is derived from an EMBL/GenBank/DDBJ whole genome shotgun (WGS) entry which is preliminary data.</text>
</comment>
<dbReference type="InterPro" id="IPR000782">
    <property type="entry name" value="FAS1_domain"/>
</dbReference>
<evidence type="ECO:0000259" key="1">
    <source>
        <dbReference type="PROSITE" id="PS50213"/>
    </source>
</evidence>
<reference evidence="2 3" key="1">
    <citation type="journal article" date="2014" name="Int. J. Syst. Evol. Microbiol.">
        <title>Complete genome sequence of Corynebacterium casei LMG S-19264T (=DSM 44701T), isolated from a smear-ripened cheese.</title>
        <authorList>
            <consortium name="US DOE Joint Genome Institute (JGI-PGF)"/>
            <person name="Walter F."/>
            <person name="Albersmeier A."/>
            <person name="Kalinowski J."/>
            <person name="Ruckert C."/>
        </authorList>
    </citation>
    <scope>NUCLEOTIDE SEQUENCE [LARGE SCALE GENOMIC DNA]</scope>
    <source>
        <strain evidence="2 3">KCTC 12866</strain>
    </source>
</reference>
<keyword evidence="3" id="KW-1185">Reference proteome</keyword>
<dbReference type="PROSITE" id="PS51257">
    <property type="entry name" value="PROKAR_LIPOPROTEIN"/>
    <property type="match status" value="1"/>
</dbReference>
<dbReference type="PANTHER" id="PTHR10900:SF77">
    <property type="entry name" value="FI19380P1"/>
    <property type="match status" value="1"/>
</dbReference>
<dbReference type="SUPFAM" id="SSF82153">
    <property type="entry name" value="FAS1 domain"/>
    <property type="match status" value="2"/>
</dbReference>
<gene>
    <name evidence="2" type="ORF">GCM10007390_33420</name>
</gene>
<dbReference type="PROSITE" id="PS50213">
    <property type="entry name" value="FAS1"/>
    <property type="match status" value="2"/>
</dbReference>
<dbReference type="AlphaFoldDB" id="A0A8J3D8N3"/>
<evidence type="ECO:0000313" key="2">
    <source>
        <dbReference type="EMBL" id="GHB76764.1"/>
    </source>
</evidence>
<dbReference type="Proteomes" id="UP000598271">
    <property type="component" value="Unassembled WGS sequence"/>
</dbReference>